<evidence type="ECO:0000313" key="13">
    <source>
        <dbReference type="Proteomes" id="UP000661193"/>
    </source>
</evidence>
<dbReference type="InterPro" id="IPR036434">
    <property type="entry name" value="Beta_cellobiohydrolase_sf"/>
</dbReference>
<dbReference type="GO" id="GO:0016787">
    <property type="term" value="F:hydrolase activity"/>
    <property type="evidence" value="ECO:0007669"/>
    <property type="project" value="UniProtKB-KW"/>
</dbReference>
<keyword evidence="4" id="KW-1015">Disulfide bond</keyword>
<keyword evidence="13" id="KW-1185">Reference proteome</keyword>
<comment type="similarity">
    <text evidence="9">Belongs to the glycosyl hydrolase family 6.</text>
</comment>
<dbReference type="SUPFAM" id="SSF49384">
    <property type="entry name" value="Carbohydrate-binding domain"/>
    <property type="match status" value="1"/>
</dbReference>
<dbReference type="PROSITE" id="PS51173">
    <property type="entry name" value="CBM2"/>
    <property type="match status" value="1"/>
</dbReference>
<evidence type="ECO:0000256" key="4">
    <source>
        <dbReference type="ARBA" id="ARBA00023157"/>
    </source>
</evidence>
<evidence type="ECO:0000256" key="9">
    <source>
        <dbReference type="RuleBase" id="RU361186"/>
    </source>
</evidence>
<protein>
    <recommendedName>
        <fullName evidence="9">Glucanase</fullName>
        <ecNumber evidence="9">3.2.1.-</ecNumber>
    </recommendedName>
</protein>
<reference evidence="12 13" key="1">
    <citation type="submission" date="2021-01" db="EMBL/GenBank/DDBJ databases">
        <title>Genome sequencing of Micromonospora fiedleri MG-37.</title>
        <authorList>
            <person name="Moreland P.E.J."/>
            <person name="Stach J.E.M."/>
        </authorList>
    </citation>
    <scope>NUCLEOTIDE SEQUENCE [LARGE SCALE GENOMIC DNA]</scope>
    <source>
        <strain evidence="12 13">MG-37</strain>
    </source>
</reference>
<evidence type="ECO:0000256" key="10">
    <source>
        <dbReference type="SAM" id="MobiDB-lite"/>
    </source>
</evidence>
<evidence type="ECO:0000256" key="5">
    <source>
        <dbReference type="ARBA" id="ARBA00023277"/>
    </source>
</evidence>
<dbReference type="Pfam" id="PF00553">
    <property type="entry name" value="CBM_2"/>
    <property type="match status" value="1"/>
</dbReference>
<dbReference type="InterPro" id="IPR016288">
    <property type="entry name" value="Beta_cellobiohydrolase"/>
</dbReference>
<evidence type="ECO:0000256" key="7">
    <source>
        <dbReference type="ARBA" id="ARBA00023326"/>
    </source>
</evidence>
<dbReference type="PANTHER" id="PTHR34876:SF4">
    <property type="entry name" value="1,4-BETA-D-GLUCAN CELLOBIOHYDROLASE C-RELATED"/>
    <property type="match status" value="1"/>
</dbReference>
<sequence length="602" mass="64103">MNLWRKLSGPRRAVALAGASALVAGGLVTLPVSAAYAATQCDVAYTTNDWPGGFTANITIRNIGDPINGWTLGFTFPDANQRVQNGWSARWSQSGRNVTAQNESYNGNLATGGTASIGFNGAWSGSNPRPTSFTINGVACNGGNPPPTSPPPTSPPPTSPPPTSPPPTSPPPTSPPPTSPPPGNRVDNPYLNARGYVNPEWKAKAESVPGGNRISNTPTGVWLDRIAAIEGTEDSQSNGPMGLRDHLDEALRQNAQYIQVVIYNLPGRDCSALASNGELKADELPKYKAEYIDPIAAIQGDAKYRNLRIINIIEIDSLPNLVTNTTDRDGGVAMCDTMKANGGYVQGVGYALAKLGAIPNVYNYIDAGHHGWLGWDTNFTPSAQILRQAASASGATVAHVHGFIVNTANYSALREPYAKVTDTVNGQTVRQSKWIDWNYYNDELSFAQAFRQELVRQGFDSGIGMLIDTSRNGWGGANRPTAAGPTTSIDAYIDGGRVDRRIHKGNWCNQAGAGLGERPKAAPEPGIDAYVWIKPPGESDGSSREIPNNDGKGFDRMCDPTYTGNVRNGNSRSGALPDAPISGAWFPAQLTELMQNAYPPLS</sequence>
<keyword evidence="3 9" id="KW-0136">Cellulose degradation</keyword>
<evidence type="ECO:0000256" key="6">
    <source>
        <dbReference type="ARBA" id="ARBA00023295"/>
    </source>
</evidence>
<feature type="domain" description="CBM2" evidence="11">
    <location>
        <begin position="34"/>
        <end position="143"/>
    </location>
</feature>
<keyword evidence="1 9" id="KW-0732">Signal</keyword>
<dbReference type="InterPro" id="IPR012291">
    <property type="entry name" value="CBM2_carb-bd_dom_sf"/>
</dbReference>
<dbReference type="EMBL" id="JAETXL010000005">
    <property type="protein sequence ID" value="MBL6277428.1"/>
    <property type="molecule type" value="Genomic_DNA"/>
</dbReference>
<dbReference type="EC" id="3.2.1.-" evidence="9"/>
<feature type="chain" id="PRO_5045009536" description="Glucanase" evidence="9">
    <location>
        <begin position="35"/>
        <end position="602"/>
    </location>
</feature>
<dbReference type="Gene3D" id="2.60.40.290">
    <property type="match status" value="1"/>
</dbReference>
<keyword evidence="2 9" id="KW-0378">Hydrolase</keyword>
<dbReference type="Proteomes" id="UP000661193">
    <property type="component" value="Unassembled WGS sequence"/>
</dbReference>
<dbReference type="InterPro" id="IPR001919">
    <property type="entry name" value="CBD2"/>
</dbReference>
<keyword evidence="5 9" id="KW-0119">Carbohydrate metabolism</keyword>
<organism evidence="12 13">
    <name type="scientific">Micromonospora fiedleri</name>
    <dbReference type="NCBI Taxonomy" id="1157498"/>
    <lineage>
        <taxon>Bacteria</taxon>
        <taxon>Bacillati</taxon>
        <taxon>Actinomycetota</taxon>
        <taxon>Actinomycetes</taxon>
        <taxon>Micromonosporales</taxon>
        <taxon>Micromonosporaceae</taxon>
        <taxon>Micromonospora</taxon>
    </lineage>
</organism>
<dbReference type="SUPFAM" id="SSF51989">
    <property type="entry name" value="Glycosyl hydrolases family 6, cellulases"/>
    <property type="match status" value="1"/>
</dbReference>
<feature type="region of interest" description="Disordered" evidence="10">
    <location>
        <begin position="137"/>
        <end position="192"/>
    </location>
</feature>
<evidence type="ECO:0000256" key="1">
    <source>
        <dbReference type="ARBA" id="ARBA00022729"/>
    </source>
</evidence>
<dbReference type="RefSeq" id="WP_203222113.1">
    <property type="nucleotide sequence ID" value="NZ_JAETXL010000005.1"/>
</dbReference>
<dbReference type="InterPro" id="IPR001524">
    <property type="entry name" value="Glyco_hydro_6_CS"/>
</dbReference>
<comment type="caution">
    <text evidence="12">The sequence shown here is derived from an EMBL/GenBank/DDBJ whole genome shotgun (WGS) entry which is preliminary data.</text>
</comment>
<gene>
    <name evidence="12" type="ORF">JMF97_14810</name>
</gene>
<keyword evidence="7 9" id="KW-0624">Polysaccharide degradation</keyword>
<feature type="region of interest" description="Disordered" evidence="10">
    <location>
        <begin position="535"/>
        <end position="555"/>
    </location>
</feature>
<feature type="compositionally biased region" description="Pro residues" evidence="10">
    <location>
        <begin position="144"/>
        <end position="183"/>
    </location>
</feature>
<evidence type="ECO:0000256" key="2">
    <source>
        <dbReference type="ARBA" id="ARBA00022801"/>
    </source>
</evidence>
<dbReference type="PANTHER" id="PTHR34876">
    <property type="match status" value="1"/>
</dbReference>
<name>A0ABS1UM51_9ACTN</name>
<keyword evidence="6 9" id="KW-0326">Glycosidase</keyword>
<feature type="signal peptide" evidence="9">
    <location>
        <begin position="1"/>
        <end position="34"/>
    </location>
</feature>
<accession>A0ABS1UM51</accession>
<dbReference type="PIRSF" id="PIRSF001100">
    <property type="entry name" value="Beta_cellobiohydrolase"/>
    <property type="match status" value="1"/>
</dbReference>
<dbReference type="InterPro" id="IPR008965">
    <property type="entry name" value="CBM2/CBM3_carb-bd_dom_sf"/>
</dbReference>
<evidence type="ECO:0000259" key="11">
    <source>
        <dbReference type="PROSITE" id="PS51173"/>
    </source>
</evidence>
<dbReference type="Gene3D" id="3.20.20.40">
    <property type="entry name" value="1, 4-beta cellobiohydrolase"/>
    <property type="match status" value="1"/>
</dbReference>
<feature type="active site" evidence="8">
    <location>
        <position position="269"/>
    </location>
</feature>
<evidence type="ECO:0000313" key="12">
    <source>
        <dbReference type="EMBL" id="MBL6277428.1"/>
    </source>
</evidence>
<evidence type="ECO:0000256" key="8">
    <source>
        <dbReference type="PROSITE-ProRule" id="PRU10056"/>
    </source>
</evidence>
<dbReference type="Pfam" id="PF01341">
    <property type="entry name" value="Glyco_hydro_6"/>
    <property type="match status" value="1"/>
</dbReference>
<proteinExistence type="inferred from homology"/>
<dbReference type="PROSITE" id="PS00655">
    <property type="entry name" value="GLYCOSYL_HYDROL_F6_1"/>
    <property type="match status" value="1"/>
</dbReference>
<dbReference type="SMART" id="SM00637">
    <property type="entry name" value="CBD_II"/>
    <property type="match status" value="1"/>
</dbReference>
<dbReference type="PRINTS" id="PR00733">
    <property type="entry name" value="GLHYDRLASE6"/>
</dbReference>
<evidence type="ECO:0000256" key="3">
    <source>
        <dbReference type="ARBA" id="ARBA00023001"/>
    </source>
</evidence>